<dbReference type="Gene3D" id="3.30.70.270">
    <property type="match status" value="1"/>
</dbReference>
<dbReference type="Gene3D" id="3.30.450.20">
    <property type="entry name" value="PAS domain"/>
    <property type="match status" value="3"/>
</dbReference>
<feature type="domain" description="PAC" evidence="3">
    <location>
        <begin position="642"/>
        <end position="694"/>
    </location>
</feature>
<feature type="domain" description="PAS" evidence="2">
    <location>
        <begin position="569"/>
        <end position="613"/>
    </location>
</feature>
<dbReference type="Pfam" id="PF00563">
    <property type="entry name" value="EAL"/>
    <property type="match status" value="1"/>
</dbReference>
<sequence length="1143" mass="124955">AGPAALTLAVIGAGWLAFQTSVASMERNTLDEVRAIAQMKAGDLGRWLQAQEANAAALAASVVAQGDLGDLDPRRLDMAKIQNNLARRGADFNFVAVDLIDAEGHSFFAANDSPAPEIAAATAKAFAESAPALVELHFGRSAVGPSFGFVAPLPVHASGGARRFALYAKLAASDHLYPFVFSWPLPSATGAGALARRDGSDVLFLSGVLRNPEAALRLRLNYADSNAPIVRFMRGEAEAMRGVDPMGTPVFAAGAKVPGTGWTLIARIDESEALADSNLYARNVGLVVALAIAAIWIIAGFVLQDQKLARVRADRNLQRRFQVTFEQAAVGMVHGDIHGRLVRVNRRACEMFGYSEEELLANNVLLPASPEGQAEMSRYVESLRSGASRAYFSERRYRRKDGSWFDAAISVSFAQGEDGAPDYLMVAIEDISSRKAAQAALAQSEERFRLALESAREGVWDWRPDTDEAYFSPGWKAMLGYGEDEIESRATAWRRVVEDEGREIFSRQFHEVRAGLRKSFEFETRMRHRDGRWIDILSRGLPVFDAAGRMERVVGADTDITERKAHEADLRLARAVFVSTHEGVCVTDAARNIIMVNPAFEEITGYSEAEVRGGNPRKLKSDRHEADFYRAIWKDIDAKGVWRGEIWNRRKDGVVYPEWLTISTVRDAAGAITHYVGLFTDISRIKESEERLKFLAHHDPLTGLPNRTLLSLRLTQAVARARNAANTHKGATLAALGAVLFLDIDRFKTVNDSLGHVAGDQLLTLASERWKKALRPNDTLARLGGDEFVVLLEDLQDAHEVAAIGRRLIAATVAPFALEHEREACVGLSIGVSLFPVDGNDDLGEQADNVIQRADSALYLAKQNGGGALYFYSEEVTAEANARLALESGLRRGLERGEFVLQFQPLISLKDRAIVGVEALVRWRSPSGLVAPDEFIPLAERTGLIVPLGEWVLREACARMKSWLDQGARIDVIAVNFSPAQLSRANLAERVAAILTETGLPPHCLEIEITENALAEPGGEVEAMLRALKNLGARLSIDDFGAGHSSLFYLKRFPIDKLKLDRGFVQDIPGDPVSMEIAVAIIRLANSLKVTALAEGVETQEQADFLAASGCALAQGYLFDKPLWEEDLLKRLLPAPESERAAG</sequence>
<dbReference type="PROSITE" id="PS50112">
    <property type="entry name" value="PAS"/>
    <property type="match status" value="3"/>
</dbReference>
<dbReference type="AlphaFoldDB" id="A0A2S6N1Z5"/>
<dbReference type="SMART" id="SM00267">
    <property type="entry name" value="GGDEF"/>
    <property type="match status" value="1"/>
</dbReference>
<protein>
    <recommendedName>
        <fullName evidence="8">EAL domain-containing protein</fullName>
    </recommendedName>
</protein>
<dbReference type="InterPro" id="IPR035919">
    <property type="entry name" value="EAL_sf"/>
</dbReference>
<comment type="caution">
    <text evidence="6">The sequence shown here is derived from an EMBL/GenBank/DDBJ whole genome shotgun (WGS) entry which is preliminary data.</text>
</comment>
<dbReference type="CDD" id="cd01949">
    <property type="entry name" value="GGDEF"/>
    <property type="match status" value="1"/>
</dbReference>
<keyword evidence="1" id="KW-0472">Membrane</keyword>
<dbReference type="InterPro" id="IPR029787">
    <property type="entry name" value="Nucleotide_cyclase"/>
</dbReference>
<evidence type="ECO:0000259" key="4">
    <source>
        <dbReference type="PROSITE" id="PS50883"/>
    </source>
</evidence>
<dbReference type="NCBIfam" id="TIGR00229">
    <property type="entry name" value="sensory_box"/>
    <property type="match status" value="3"/>
</dbReference>
<feature type="domain" description="GGDEF" evidence="5">
    <location>
        <begin position="735"/>
        <end position="874"/>
    </location>
</feature>
<dbReference type="EMBL" id="NHSJ01000106">
    <property type="protein sequence ID" value="PPQ28633.1"/>
    <property type="molecule type" value="Genomic_DNA"/>
</dbReference>
<feature type="domain" description="PAS" evidence="2">
    <location>
        <begin position="317"/>
        <end position="387"/>
    </location>
</feature>
<feature type="domain" description="PAS" evidence="2">
    <location>
        <begin position="444"/>
        <end position="519"/>
    </location>
</feature>
<dbReference type="PROSITE" id="PS50883">
    <property type="entry name" value="EAL"/>
    <property type="match status" value="1"/>
</dbReference>
<dbReference type="Proteomes" id="UP000239089">
    <property type="component" value="Unassembled WGS sequence"/>
</dbReference>
<dbReference type="CDD" id="cd01948">
    <property type="entry name" value="EAL"/>
    <property type="match status" value="1"/>
</dbReference>
<feature type="domain" description="PAC" evidence="3">
    <location>
        <begin position="391"/>
        <end position="443"/>
    </location>
</feature>
<dbReference type="CDD" id="cd00130">
    <property type="entry name" value="PAS"/>
    <property type="match status" value="3"/>
</dbReference>
<dbReference type="OrthoDB" id="9814202at2"/>
<accession>A0A2S6N1Z5</accession>
<organism evidence="6 7">
    <name type="scientific">Rhodoblastus sphagnicola</name>
    <dbReference type="NCBI Taxonomy" id="333368"/>
    <lineage>
        <taxon>Bacteria</taxon>
        <taxon>Pseudomonadati</taxon>
        <taxon>Pseudomonadota</taxon>
        <taxon>Alphaproteobacteria</taxon>
        <taxon>Hyphomicrobiales</taxon>
        <taxon>Rhodoblastaceae</taxon>
        <taxon>Rhodoblastus</taxon>
    </lineage>
</organism>
<dbReference type="PANTHER" id="PTHR44757">
    <property type="entry name" value="DIGUANYLATE CYCLASE DGCP"/>
    <property type="match status" value="1"/>
</dbReference>
<evidence type="ECO:0000313" key="6">
    <source>
        <dbReference type="EMBL" id="PPQ28633.1"/>
    </source>
</evidence>
<dbReference type="InterPro" id="IPR000700">
    <property type="entry name" value="PAS-assoc_C"/>
</dbReference>
<keyword evidence="1" id="KW-0812">Transmembrane</keyword>
<evidence type="ECO:0000259" key="5">
    <source>
        <dbReference type="PROSITE" id="PS50887"/>
    </source>
</evidence>
<dbReference type="InterPro" id="IPR000014">
    <property type="entry name" value="PAS"/>
</dbReference>
<evidence type="ECO:0000313" key="7">
    <source>
        <dbReference type="Proteomes" id="UP000239089"/>
    </source>
</evidence>
<feature type="domain" description="EAL" evidence="4">
    <location>
        <begin position="883"/>
        <end position="1136"/>
    </location>
</feature>
<reference evidence="6 7" key="1">
    <citation type="journal article" date="2018" name="Arch. Microbiol.">
        <title>New insights into the metabolic potential of the phototrophic purple bacterium Rhodopila globiformis DSM 161(T) from its draft genome sequence and evidence for a vanadium-dependent nitrogenase.</title>
        <authorList>
            <person name="Imhoff J.F."/>
            <person name="Rahn T."/>
            <person name="Kunzel S."/>
            <person name="Neulinger S.C."/>
        </authorList>
    </citation>
    <scope>NUCLEOTIDE SEQUENCE [LARGE SCALE GENOMIC DNA]</scope>
    <source>
        <strain evidence="6 7">DSM 16996</strain>
    </source>
</reference>
<dbReference type="InterPro" id="IPR001633">
    <property type="entry name" value="EAL_dom"/>
</dbReference>
<dbReference type="InterPro" id="IPR035965">
    <property type="entry name" value="PAS-like_dom_sf"/>
</dbReference>
<evidence type="ECO:0000259" key="2">
    <source>
        <dbReference type="PROSITE" id="PS50112"/>
    </source>
</evidence>
<dbReference type="CDD" id="cd18774">
    <property type="entry name" value="PDC2_HK_sensor"/>
    <property type="match status" value="1"/>
</dbReference>
<dbReference type="InterPro" id="IPR001610">
    <property type="entry name" value="PAC"/>
</dbReference>
<dbReference type="Pfam" id="PF00990">
    <property type="entry name" value="GGDEF"/>
    <property type="match status" value="1"/>
</dbReference>
<feature type="domain" description="PAC" evidence="3">
    <location>
        <begin position="520"/>
        <end position="572"/>
    </location>
</feature>
<keyword evidence="1" id="KW-1133">Transmembrane helix</keyword>
<dbReference type="Gene3D" id="3.20.20.450">
    <property type="entry name" value="EAL domain"/>
    <property type="match status" value="1"/>
</dbReference>
<dbReference type="SUPFAM" id="SSF55073">
    <property type="entry name" value="Nucleotide cyclase"/>
    <property type="match status" value="1"/>
</dbReference>
<feature type="non-terminal residue" evidence="6">
    <location>
        <position position="1"/>
    </location>
</feature>
<dbReference type="SMART" id="SM00086">
    <property type="entry name" value="PAC"/>
    <property type="match status" value="3"/>
</dbReference>
<dbReference type="SMART" id="SM00052">
    <property type="entry name" value="EAL"/>
    <property type="match status" value="1"/>
</dbReference>
<dbReference type="Pfam" id="PF13426">
    <property type="entry name" value="PAS_9"/>
    <property type="match status" value="2"/>
</dbReference>
<evidence type="ECO:0008006" key="8">
    <source>
        <dbReference type="Google" id="ProtNLM"/>
    </source>
</evidence>
<dbReference type="PROSITE" id="PS50887">
    <property type="entry name" value="GGDEF"/>
    <property type="match status" value="1"/>
</dbReference>
<keyword evidence="7" id="KW-1185">Reference proteome</keyword>
<dbReference type="RefSeq" id="WP_104509134.1">
    <property type="nucleotide sequence ID" value="NZ_NHSJ01000106.1"/>
</dbReference>
<dbReference type="SMART" id="SM00091">
    <property type="entry name" value="PAS"/>
    <property type="match status" value="3"/>
</dbReference>
<dbReference type="NCBIfam" id="TIGR00254">
    <property type="entry name" value="GGDEF"/>
    <property type="match status" value="1"/>
</dbReference>
<proteinExistence type="predicted"/>
<name>A0A2S6N1Z5_9HYPH</name>
<evidence type="ECO:0000256" key="1">
    <source>
        <dbReference type="SAM" id="Phobius"/>
    </source>
</evidence>
<dbReference type="PROSITE" id="PS50113">
    <property type="entry name" value="PAC"/>
    <property type="match status" value="3"/>
</dbReference>
<gene>
    <name evidence="6" type="ORF">CCR94_17490</name>
</gene>
<dbReference type="InterPro" id="IPR000160">
    <property type="entry name" value="GGDEF_dom"/>
</dbReference>
<evidence type="ECO:0000259" key="3">
    <source>
        <dbReference type="PROSITE" id="PS50113"/>
    </source>
</evidence>
<dbReference type="InterPro" id="IPR052155">
    <property type="entry name" value="Biofilm_reg_signaling"/>
</dbReference>
<dbReference type="InterPro" id="IPR013655">
    <property type="entry name" value="PAS_fold_3"/>
</dbReference>
<dbReference type="SUPFAM" id="SSF55785">
    <property type="entry name" value="PYP-like sensor domain (PAS domain)"/>
    <property type="match status" value="3"/>
</dbReference>
<feature type="transmembrane region" description="Helical" evidence="1">
    <location>
        <begin position="284"/>
        <end position="303"/>
    </location>
</feature>
<dbReference type="InterPro" id="IPR043128">
    <property type="entry name" value="Rev_trsase/Diguanyl_cyclase"/>
</dbReference>
<dbReference type="Pfam" id="PF08447">
    <property type="entry name" value="PAS_3"/>
    <property type="match status" value="1"/>
</dbReference>
<dbReference type="PANTHER" id="PTHR44757:SF2">
    <property type="entry name" value="BIOFILM ARCHITECTURE MAINTENANCE PROTEIN MBAA"/>
    <property type="match status" value="1"/>
</dbReference>
<dbReference type="SUPFAM" id="SSF141868">
    <property type="entry name" value="EAL domain-like"/>
    <property type="match status" value="1"/>
</dbReference>